<reference evidence="3 4" key="1">
    <citation type="submission" date="2024-02" db="EMBL/GenBank/DDBJ databases">
        <authorList>
            <person name="Chen Y."/>
            <person name="Shah S."/>
            <person name="Dougan E. K."/>
            <person name="Thang M."/>
            <person name="Chan C."/>
        </authorList>
    </citation>
    <scope>NUCLEOTIDE SEQUENCE [LARGE SCALE GENOMIC DNA]</scope>
</reference>
<dbReference type="Pfam" id="PF06439">
    <property type="entry name" value="3keto-disac_hyd"/>
    <property type="match status" value="1"/>
</dbReference>
<dbReference type="CDD" id="cd16279">
    <property type="entry name" value="metallo-hydrolase-like_MBL-fold"/>
    <property type="match status" value="1"/>
</dbReference>
<dbReference type="InterPro" id="IPR014995">
    <property type="entry name" value="DUF1844"/>
</dbReference>
<dbReference type="Pfam" id="PF12706">
    <property type="entry name" value="Lactamase_B_2"/>
    <property type="match status" value="1"/>
</dbReference>
<proteinExistence type="predicted"/>
<dbReference type="SMART" id="SM00849">
    <property type="entry name" value="Lactamase_B"/>
    <property type="match status" value="1"/>
</dbReference>
<dbReference type="InterPro" id="IPR036866">
    <property type="entry name" value="RibonucZ/Hydroxyglut_hydro"/>
</dbReference>
<dbReference type="InterPro" id="IPR010496">
    <property type="entry name" value="AL/BT2_dom"/>
</dbReference>
<dbReference type="InterPro" id="IPR010838">
    <property type="entry name" value="DUF1444"/>
</dbReference>
<dbReference type="SUPFAM" id="SSF56281">
    <property type="entry name" value="Metallo-hydrolase/oxidoreductase"/>
    <property type="match status" value="1"/>
</dbReference>
<dbReference type="PANTHER" id="PTHR42663:SF6">
    <property type="entry name" value="HYDROLASE C777.06C-RELATED"/>
    <property type="match status" value="1"/>
</dbReference>
<dbReference type="InterPro" id="IPR001279">
    <property type="entry name" value="Metallo-B-lactamas"/>
</dbReference>
<dbReference type="Proteomes" id="UP001642464">
    <property type="component" value="Unassembled WGS sequence"/>
</dbReference>
<feature type="domain" description="Metallo-beta-lactamase" evidence="2">
    <location>
        <begin position="513"/>
        <end position="704"/>
    </location>
</feature>
<dbReference type="EMBL" id="CAXAMM010006228">
    <property type="protein sequence ID" value="CAK9010321.1"/>
    <property type="molecule type" value="Genomic_DNA"/>
</dbReference>
<dbReference type="Pfam" id="PF07285">
    <property type="entry name" value="DUF1444"/>
    <property type="match status" value="1"/>
</dbReference>
<organism evidence="3 4">
    <name type="scientific">Durusdinium trenchii</name>
    <dbReference type="NCBI Taxonomy" id="1381693"/>
    <lineage>
        <taxon>Eukaryota</taxon>
        <taxon>Sar</taxon>
        <taxon>Alveolata</taxon>
        <taxon>Dinophyceae</taxon>
        <taxon>Suessiales</taxon>
        <taxon>Symbiodiniaceae</taxon>
        <taxon>Durusdinium</taxon>
    </lineage>
</organism>
<feature type="compositionally biased region" description="Basic and acidic residues" evidence="1">
    <location>
        <begin position="11"/>
        <end position="39"/>
    </location>
</feature>
<evidence type="ECO:0000313" key="4">
    <source>
        <dbReference type="Proteomes" id="UP001642464"/>
    </source>
</evidence>
<feature type="region of interest" description="Disordered" evidence="1">
    <location>
        <begin position="1"/>
        <end position="66"/>
    </location>
</feature>
<dbReference type="Gene3D" id="3.60.15.10">
    <property type="entry name" value="Ribonuclease Z/Hydroxyacylglutathione hydrolase-like"/>
    <property type="match status" value="1"/>
</dbReference>
<keyword evidence="4" id="KW-1185">Reference proteome</keyword>
<evidence type="ECO:0000313" key="3">
    <source>
        <dbReference type="EMBL" id="CAK9010321.1"/>
    </source>
</evidence>
<dbReference type="Pfam" id="PF08899">
    <property type="entry name" value="DUF1844"/>
    <property type="match status" value="1"/>
</dbReference>
<protein>
    <submittedName>
        <fullName evidence="3">Octanoyltransferase (Lipoate-protein ligase B) (Lipoyl/octanoyl transferase) (Octanoyl-[acyl-carrier-protein]-protein N-octanoyltransferase)</fullName>
    </submittedName>
</protein>
<comment type="caution">
    <text evidence="3">The sequence shown here is derived from an EMBL/GenBank/DDBJ whole genome shotgun (WGS) entry which is preliminary data.</text>
</comment>
<gene>
    <name evidence="3" type="ORF">SCF082_LOCUS10625</name>
</gene>
<sequence length="1023" mass="114785">MRQQTMTGDEIPDHRTVDVTSDESWKDQVKEEDRKRDAEQSASPEGATQEAEAEPQTGGSVDASQLPPPRFEVLVQLLSSQALTAMGLVPGPDGQASREPAIARHFIDMLGMLEEKTSGNLNDQESRLLSETLHQLRMAFIEVMKPDDDDSMLVLSGIWSDAEPDSGALPGLTDVVAQFPRTRNVKPLGGLQHRCLVESLAGEAVLAPPSTIWQRLGIGNEWWTWRMWAFREAELTVVATLMYRRASSRALIEEVQQVLGTLKLSEQPAAPAETFAARVLELARQKFPLLRSELGQDFQLVLGESRLNLFNFYRAYVRNPHKFQAIVLPALTTVVQVQEWGEEQTNPPLDAVSDRVLPMLYPEVSWRRDLQDFVALPWVAGLVILYVIDESNAYWYVRHDLLEQWEVNAEDLHTMAIANLEMYFENQPMEMAVASTEGEAPTLLMPAHPDSYNAARLLSDRFLTRVREFVGGDVAVGIPGRDFMVGVSMKAPQLVEHIRRRVAEDYEQTDHPLTNRLLLVTADGNLLIDTSPELRLQLVNVQVKMIEGVLFTHAHADHILGLDDLRIFGFRRETPIPLYCEPPVEAALRRTFSYAFDGDATSLHSRPKLEFRSISTEPFELLGLSIQPIRLIHGRLPVLGFRINDVAFCTDCSEIPEESWPFLEGLETLIIGAIRDQPHPTHFNVAQALDVIERVRPRRAYLTHISHSLDHQKTNARLPEGAVNRHEFALLPSLRRSKRGNLDPPAGVGFMIRPTFLNSRLRTSRPIVLTVAAFACAATTAFGWFAKEWKSGIEWPRPEVVTPGGPGEPPSDAIVLFDGENLKEEWQGVEKWTVENGVATVGGNAKTKRKFGDCQLHLEFASPSEVKGSGQGRGNSGVYLMDRYEIQILDSYENETYYDGQCGAVYKQNPPLVNASRPPGEWQTYDIAFIAPRFDDDGSLKSPARVTVFHNGVLIQNQFELLGKTFWHQPPEYGPHPERQALRIQFHGNPVQFRNIWIRDLMPTPGAEQAEGDEEAAAAESET</sequence>
<evidence type="ECO:0000259" key="2">
    <source>
        <dbReference type="SMART" id="SM00849"/>
    </source>
</evidence>
<dbReference type="Gene3D" id="2.60.120.560">
    <property type="entry name" value="Exo-inulinase, domain 1"/>
    <property type="match status" value="1"/>
</dbReference>
<keyword evidence="3" id="KW-0436">Ligase</keyword>
<accession>A0ABP0J7I3</accession>
<evidence type="ECO:0000256" key="1">
    <source>
        <dbReference type="SAM" id="MobiDB-lite"/>
    </source>
</evidence>
<name>A0ABP0J7I3_9DINO</name>
<dbReference type="PANTHER" id="PTHR42663">
    <property type="entry name" value="HYDROLASE C777.06C-RELATED-RELATED"/>
    <property type="match status" value="1"/>
</dbReference>
<dbReference type="GO" id="GO:0016874">
    <property type="term" value="F:ligase activity"/>
    <property type="evidence" value="ECO:0007669"/>
    <property type="project" value="UniProtKB-KW"/>
</dbReference>